<dbReference type="CDD" id="cd00303">
    <property type="entry name" value="retropepsin_like"/>
    <property type="match status" value="1"/>
</dbReference>
<protein>
    <recommendedName>
        <fullName evidence="3">Peptidase A2 domain-containing protein</fullName>
    </recommendedName>
</protein>
<dbReference type="InterPro" id="IPR032567">
    <property type="entry name" value="RTL1-rel"/>
</dbReference>
<proteinExistence type="predicted"/>
<comment type="caution">
    <text evidence="1">The sequence shown here is derived from an EMBL/GenBank/DDBJ whole genome shotgun (WGS) entry which is preliminary data.</text>
</comment>
<dbReference type="PANTHER" id="PTHR15503">
    <property type="entry name" value="LDOC1 RELATED"/>
    <property type="match status" value="1"/>
</dbReference>
<evidence type="ECO:0000313" key="2">
    <source>
        <dbReference type="Proteomes" id="UP000629468"/>
    </source>
</evidence>
<dbReference type="Proteomes" id="UP000629468">
    <property type="component" value="Unassembled WGS sequence"/>
</dbReference>
<accession>A0A8H7KHT0</accession>
<dbReference type="InterPro" id="IPR043502">
    <property type="entry name" value="DNA/RNA_pol_sf"/>
</dbReference>
<dbReference type="EMBL" id="JABXXO010000006">
    <property type="protein sequence ID" value="KAF7776536.1"/>
    <property type="molecule type" value="Genomic_DNA"/>
</dbReference>
<evidence type="ECO:0000313" key="1">
    <source>
        <dbReference type="EMBL" id="KAF7776536.1"/>
    </source>
</evidence>
<reference evidence="1 2" key="1">
    <citation type="journal article" name="Sci. Rep.">
        <title>Telomere-to-telomere assembled and centromere annotated genomes of the two main subspecies of the button mushroom Agaricus bisporus reveal especially polymorphic chromosome ends.</title>
        <authorList>
            <person name="Sonnenberg A.S.M."/>
            <person name="Sedaghat-Telgerd N."/>
            <person name="Lavrijssen B."/>
            <person name="Ohm R.A."/>
            <person name="Hendrickx P.M."/>
            <person name="Scholtmeijer K."/>
            <person name="Baars J.J.P."/>
            <person name="van Peer A."/>
        </authorList>
    </citation>
    <scope>NUCLEOTIDE SEQUENCE [LARGE SCALE GENOMIC DNA]</scope>
    <source>
        <strain evidence="1 2">H119_p4</strain>
    </source>
</reference>
<dbReference type="Pfam" id="PF08284">
    <property type="entry name" value="RVP_2"/>
    <property type="match status" value="1"/>
</dbReference>
<sequence>MIDLQSPKRTTLLAPIKIHIEDDNPIKLTALIDSGAAGEFIDHKLVEKYYLPKFPLKKVKHTMNADGSRNASGVCTHYVLLNIEINNKKMLIQASIVSLGNHKLFLGISWLRKFNPAIDWTKQTLKWRDEDDDSTLTLSRGPSSNFINNIFVEINSKSNTSQQLFNQAEKKKTESDPAKAVPKRFHKFLKVFNKVESEKLPPRRLWDHKIEVQTDFKPKRMPVYNLTPIEQKELDKFIAENLQKGYIRQSKSPMAVMNLPTYRKDVIIPTHFQLPGYTLVRLRFSHHSFSCHFLLHVTCYIFSFS</sequence>
<gene>
    <name evidence="1" type="ORF">Agabi119p4_4929</name>
</gene>
<dbReference type="SUPFAM" id="SSF50630">
    <property type="entry name" value="Acid proteases"/>
    <property type="match status" value="1"/>
</dbReference>
<dbReference type="InterPro" id="IPR021109">
    <property type="entry name" value="Peptidase_aspartic_dom_sf"/>
</dbReference>
<evidence type="ECO:0008006" key="3">
    <source>
        <dbReference type="Google" id="ProtNLM"/>
    </source>
</evidence>
<dbReference type="SUPFAM" id="SSF56672">
    <property type="entry name" value="DNA/RNA polymerases"/>
    <property type="match status" value="1"/>
</dbReference>
<name>A0A8H7KHT0_AGABI</name>
<dbReference type="AlphaFoldDB" id="A0A8H7KHT0"/>
<organism evidence="1 2">
    <name type="scientific">Agaricus bisporus var. burnettii</name>
    <dbReference type="NCBI Taxonomy" id="192524"/>
    <lineage>
        <taxon>Eukaryota</taxon>
        <taxon>Fungi</taxon>
        <taxon>Dikarya</taxon>
        <taxon>Basidiomycota</taxon>
        <taxon>Agaricomycotina</taxon>
        <taxon>Agaricomycetes</taxon>
        <taxon>Agaricomycetidae</taxon>
        <taxon>Agaricales</taxon>
        <taxon>Agaricineae</taxon>
        <taxon>Agaricaceae</taxon>
        <taxon>Agaricus</taxon>
    </lineage>
</organism>
<dbReference type="Gene3D" id="2.40.70.10">
    <property type="entry name" value="Acid Proteases"/>
    <property type="match status" value="1"/>
</dbReference>
<dbReference type="PANTHER" id="PTHR15503:SF22">
    <property type="entry name" value="TRANSPOSON TY3-I GAG POLYPROTEIN"/>
    <property type="match status" value="1"/>
</dbReference>
<dbReference type="Gene3D" id="3.10.10.10">
    <property type="entry name" value="HIV Type 1 Reverse Transcriptase, subunit A, domain 1"/>
    <property type="match status" value="1"/>
</dbReference>